<name>A0A182STH0_9DIPT</name>
<reference evidence="4" key="1">
    <citation type="submission" date="2013-09" db="EMBL/GenBank/DDBJ databases">
        <title>The Genome Sequence of Anopheles maculatus species B.</title>
        <authorList>
            <consortium name="The Broad Institute Genomics Platform"/>
            <person name="Neafsey D.E."/>
            <person name="Besansky N."/>
            <person name="Howell P."/>
            <person name="Walton C."/>
            <person name="Young S.K."/>
            <person name="Zeng Q."/>
            <person name="Gargeya S."/>
            <person name="Fitzgerald M."/>
            <person name="Haas B."/>
            <person name="Abouelleil A."/>
            <person name="Allen A.W."/>
            <person name="Alvarado L."/>
            <person name="Arachchi H.M."/>
            <person name="Berlin A.M."/>
            <person name="Chapman S.B."/>
            <person name="Gainer-Dewar J."/>
            <person name="Goldberg J."/>
            <person name="Griggs A."/>
            <person name="Gujja S."/>
            <person name="Hansen M."/>
            <person name="Howarth C."/>
            <person name="Imamovic A."/>
            <person name="Ireland A."/>
            <person name="Larimer J."/>
            <person name="McCowan C."/>
            <person name="Murphy C."/>
            <person name="Pearson M."/>
            <person name="Poon T.W."/>
            <person name="Priest M."/>
            <person name="Roberts A."/>
            <person name="Saif S."/>
            <person name="Shea T."/>
            <person name="Sisk P."/>
            <person name="Sykes S."/>
            <person name="Wortman J."/>
            <person name="Nusbaum C."/>
            <person name="Birren B."/>
        </authorList>
    </citation>
    <scope>NUCLEOTIDE SEQUENCE [LARGE SCALE GENOMIC DNA]</scope>
    <source>
        <strain evidence="4">maculatus3</strain>
    </source>
</reference>
<feature type="compositionally biased region" description="Basic and acidic residues" evidence="1">
    <location>
        <begin position="502"/>
        <end position="564"/>
    </location>
</feature>
<dbReference type="InterPro" id="IPR012948">
    <property type="entry name" value="AARP2CN"/>
</dbReference>
<dbReference type="GO" id="GO:0000462">
    <property type="term" value="P:maturation of SSU-rRNA from tricistronic rRNA transcript (SSU-rRNA, 5.8S rRNA, LSU-rRNA)"/>
    <property type="evidence" value="ECO:0007669"/>
    <property type="project" value="TreeGrafter"/>
</dbReference>
<accession>A0A182STH0</accession>
<feature type="region of interest" description="Disordered" evidence="1">
    <location>
        <begin position="483"/>
        <end position="564"/>
    </location>
</feature>
<sequence length="564" mass="63785">MEIFEFLNICQVHGMPKIMGILNHLDMIKNAKALKMQKKLLKHRFWTEVYDGAKLFYLSGLIHGEYLKNEIRNLGRFISVMKFRPLTWRGAHSYMIADRMEDITNAEQIRLNAKCDRNVVLYGYVRGVPLKKENMVHIAGLGDMPIDELSTLPDPCPLPSGEKKRNLMEKERLLYAPMSGVGGIVYDKDAVYIELQGSHSHRQGAKNSEQQQIVDSFIDKKETFDVTIDNQEFRLFSDGAVIKSSDYVDDAKPVENDSDEDEEDERDVEDEEEEDSGLEDSDDEEEVGKGARLGWIPEEGDGDDDGDDDDDGEDGSSDEDDEDDVNDVDTLGKKSRSSGYLSSDDEQTATGSNTMAWKDGLAARARKDYLERLATNKNLMKIVYGIFSKFHKRQQEQEAAEKGENADSEDEDLLGGIFTSVTQKQTELQKKKSVQDVDESCFFEEYGDGIRDWTAEANKDLIRNCFVTGKWKASEDAEELLKLDDMSDGDSDVYGDFEDLETGEKHEAPKGSKKQDESIADNGKEKEGDEPKEEGGDGKGAKRRMTRIEEKNMSRTELMAKKMK</sequence>
<keyword evidence="4" id="KW-1185">Reference proteome</keyword>
<dbReference type="GO" id="GO:0005634">
    <property type="term" value="C:nucleus"/>
    <property type="evidence" value="ECO:0007669"/>
    <property type="project" value="InterPro"/>
</dbReference>
<organism evidence="3 4">
    <name type="scientific">Anopheles maculatus</name>
    <dbReference type="NCBI Taxonomy" id="74869"/>
    <lineage>
        <taxon>Eukaryota</taxon>
        <taxon>Metazoa</taxon>
        <taxon>Ecdysozoa</taxon>
        <taxon>Arthropoda</taxon>
        <taxon>Hexapoda</taxon>
        <taxon>Insecta</taxon>
        <taxon>Pterygota</taxon>
        <taxon>Neoptera</taxon>
        <taxon>Endopterygota</taxon>
        <taxon>Diptera</taxon>
        <taxon>Nematocera</taxon>
        <taxon>Culicoidea</taxon>
        <taxon>Culicidae</taxon>
        <taxon>Anophelinae</taxon>
        <taxon>Anopheles</taxon>
        <taxon>Anopheles maculatus group</taxon>
    </lineage>
</organism>
<dbReference type="InterPro" id="IPR039761">
    <property type="entry name" value="Bms1/Tsr1"/>
</dbReference>
<dbReference type="AlphaFoldDB" id="A0A182STH0"/>
<dbReference type="PANTHER" id="PTHR12858:SF2">
    <property type="entry name" value="RIBOSOME BIOGENESIS PROTEIN BMS1 HOMOLOG"/>
    <property type="match status" value="1"/>
</dbReference>
<feature type="compositionally biased region" description="Acidic residues" evidence="1">
    <location>
        <begin position="298"/>
        <end position="327"/>
    </location>
</feature>
<evidence type="ECO:0000313" key="4">
    <source>
        <dbReference type="Proteomes" id="UP000075901"/>
    </source>
</evidence>
<dbReference type="GO" id="GO:0005525">
    <property type="term" value="F:GTP binding"/>
    <property type="evidence" value="ECO:0007669"/>
    <property type="project" value="TreeGrafter"/>
</dbReference>
<dbReference type="GO" id="GO:0003924">
    <property type="term" value="F:GTPase activity"/>
    <property type="evidence" value="ECO:0007669"/>
    <property type="project" value="TreeGrafter"/>
</dbReference>
<evidence type="ECO:0000256" key="1">
    <source>
        <dbReference type="SAM" id="MobiDB-lite"/>
    </source>
</evidence>
<dbReference type="InterPro" id="IPR027417">
    <property type="entry name" value="P-loop_NTPase"/>
</dbReference>
<dbReference type="GO" id="GO:0030686">
    <property type="term" value="C:90S preribosome"/>
    <property type="evidence" value="ECO:0007669"/>
    <property type="project" value="TreeGrafter"/>
</dbReference>
<dbReference type="GO" id="GO:0000479">
    <property type="term" value="P:endonucleolytic cleavage of tricistronic rRNA transcript (SSU-rRNA, 5.8S rRNA, LSU-rRNA)"/>
    <property type="evidence" value="ECO:0007669"/>
    <property type="project" value="TreeGrafter"/>
</dbReference>
<dbReference type="Pfam" id="PF08142">
    <property type="entry name" value="AARP2CN"/>
    <property type="match status" value="1"/>
</dbReference>
<feature type="compositionally biased region" description="Acidic residues" evidence="1">
    <location>
        <begin position="256"/>
        <end position="286"/>
    </location>
</feature>
<feature type="region of interest" description="Disordered" evidence="1">
    <location>
        <begin position="247"/>
        <end position="358"/>
    </location>
</feature>
<dbReference type="PANTHER" id="PTHR12858">
    <property type="entry name" value="RIBOSOME BIOGENESIS PROTEIN"/>
    <property type="match status" value="1"/>
</dbReference>
<feature type="domain" description="AARP2CN" evidence="2">
    <location>
        <begin position="70"/>
        <end position="156"/>
    </location>
</feature>
<dbReference type="EnsemblMetazoa" id="AMAM013065-RA">
    <property type="protein sequence ID" value="AMAM013065-PA"/>
    <property type="gene ID" value="AMAM013065"/>
</dbReference>
<dbReference type="GO" id="GO:0034511">
    <property type="term" value="F:U3 snoRNA binding"/>
    <property type="evidence" value="ECO:0007669"/>
    <property type="project" value="TreeGrafter"/>
</dbReference>
<dbReference type="SMART" id="SM00785">
    <property type="entry name" value="AARP2CN"/>
    <property type="match status" value="1"/>
</dbReference>
<dbReference type="Gene3D" id="3.40.50.300">
    <property type="entry name" value="P-loop containing nucleotide triphosphate hydrolases"/>
    <property type="match status" value="1"/>
</dbReference>
<protein>
    <recommendedName>
        <fullName evidence="2">AARP2CN domain-containing protein</fullName>
    </recommendedName>
</protein>
<evidence type="ECO:0000313" key="3">
    <source>
        <dbReference type="EnsemblMetazoa" id="AMAM013065-PA"/>
    </source>
</evidence>
<feature type="compositionally biased region" description="Acidic residues" evidence="1">
    <location>
        <begin position="486"/>
        <end position="501"/>
    </location>
</feature>
<dbReference type="Proteomes" id="UP000075901">
    <property type="component" value="Unassembled WGS sequence"/>
</dbReference>
<reference evidence="3" key="2">
    <citation type="submission" date="2020-05" db="UniProtKB">
        <authorList>
            <consortium name="EnsemblMetazoa"/>
        </authorList>
    </citation>
    <scope>IDENTIFICATION</scope>
    <source>
        <strain evidence="3">maculatus3</strain>
    </source>
</reference>
<proteinExistence type="predicted"/>
<evidence type="ECO:0000259" key="2">
    <source>
        <dbReference type="SMART" id="SM00785"/>
    </source>
</evidence>
<dbReference type="VEuPathDB" id="VectorBase:AMAM013065"/>